<feature type="region of interest" description="Disordered" evidence="2">
    <location>
        <begin position="1"/>
        <end position="20"/>
    </location>
</feature>
<evidence type="ECO:0000313" key="5">
    <source>
        <dbReference type="Proteomes" id="UP000698242"/>
    </source>
</evidence>
<proteinExistence type="predicted"/>
<dbReference type="Gene3D" id="1.50.10.100">
    <property type="entry name" value="Chondroitin AC/alginate lyase"/>
    <property type="match status" value="1"/>
</dbReference>
<evidence type="ECO:0000256" key="2">
    <source>
        <dbReference type="SAM" id="MobiDB-lite"/>
    </source>
</evidence>
<dbReference type="GO" id="GO:0016829">
    <property type="term" value="F:lyase activity"/>
    <property type="evidence" value="ECO:0007669"/>
    <property type="project" value="InterPro"/>
</dbReference>
<feature type="domain" description="Heparinase II/III-like C-terminal" evidence="3">
    <location>
        <begin position="305"/>
        <end position="559"/>
    </location>
</feature>
<dbReference type="Proteomes" id="UP000698242">
    <property type="component" value="Unassembled WGS sequence"/>
</dbReference>
<evidence type="ECO:0000256" key="1">
    <source>
        <dbReference type="ARBA" id="ARBA00004196"/>
    </source>
</evidence>
<comment type="subcellular location">
    <subcellularLocation>
        <location evidence="1">Cell envelope</location>
    </subcellularLocation>
</comment>
<dbReference type="Gene3D" id="2.70.98.70">
    <property type="match status" value="1"/>
</dbReference>
<dbReference type="Pfam" id="PF07940">
    <property type="entry name" value="Hepar_II_III_C"/>
    <property type="match status" value="1"/>
</dbReference>
<protein>
    <recommendedName>
        <fullName evidence="3">Heparinase II/III-like C-terminal domain-containing protein</fullName>
    </recommendedName>
</protein>
<sequence length="585" mass="62462">MSGRDASAPDAPARPGGLRAGLSRLLRRETGFARWPAPRAHGRPEAGRHLMAGRFLQGGHLVEVPPADLWTAEAPGSGFTDAVQGFAWLDDLAAEGGMAARETARRLAADWVAAFGAGQGPGWRPDIAGRRLSRLVLHAEFLGAGQLDAPGRGAAAHRRTLARHMRFLSRGWRHAAPGVPRVEALMGLVLGALTLRGQTRQQRPALRHLGEECARLVDREGGIASRTPETLAMLFTQLTWCAEALAEAGRPPVPAMIAALAHMAPTLRALRHGDGSLARFHGGGPGHAAQLDAALASPAAGPRGRPPQGMAMGFARLARGRVTLILDAAAPYPASPRAHASTLAFELSSGRRHLVVNCGSGRAFGEKWARAGRATASHSTLSIDGHSSARLAAPAADRAQMMVEAPLHVQIERRRAVTGIGLMVRHDGYVPSHGLTHKREIELDHEGRTLRGEDTLGVQADTHVPLFQNALRAEGQDGIPYRIRFHLHPSVGARLDDAGRMVELMLPSGEPWVFRHEGSARLLLEPSVYFAEGSLSPLASKQIVLTSRAVEYANRVSWTLAKAYGSPDTVRDLDWDPSGRSGGDG</sequence>
<evidence type="ECO:0000259" key="3">
    <source>
        <dbReference type="Pfam" id="PF07940"/>
    </source>
</evidence>
<evidence type="ECO:0000313" key="4">
    <source>
        <dbReference type="EMBL" id="KAF0676574.1"/>
    </source>
</evidence>
<name>A0A921TFM1_9RHOB</name>
<dbReference type="InterPro" id="IPR012480">
    <property type="entry name" value="Hepar_II_III_C"/>
</dbReference>
<dbReference type="EMBL" id="APKE01000014">
    <property type="protein sequence ID" value="KAF0676574.1"/>
    <property type="molecule type" value="Genomic_DNA"/>
</dbReference>
<dbReference type="OrthoDB" id="9787373at2"/>
<accession>A0A921TFM1</accession>
<dbReference type="InterPro" id="IPR008929">
    <property type="entry name" value="Chondroitin_lyas"/>
</dbReference>
<comment type="caution">
    <text evidence="4">The sequence shown here is derived from an EMBL/GenBank/DDBJ whole genome shotgun (WGS) entry which is preliminary data.</text>
</comment>
<dbReference type="GO" id="GO:0030313">
    <property type="term" value="C:cell envelope"/>
    <property type="evidence" value="ECO:0007669"/>
    <property type="project" value="UniProtKB-SubCell"/>
</dbReference>
<reference evidence="4" key="1">
    <citation type="submission" date="2013-03" db="EMBL/GenBank/DDBJ databases">
        <title>Genome Sequence of the Profundibacterium mesophilum strain KAUST100406-0324T from Red Sea, a novel genus in the family Rhodobacteraceae.</title>
        <authorList>
            <person name="Essack M."/>
            <person name="Alam I."/>
            <person name="Lafi F."/>
            <person name="Alawi W."/>
            <person name="Kamanu F."/>
            <person name="Al-Suwailem A."/>
            <person name="Lee O.O."/>
            <person name="Xu Y."/>
            <person name="Bajic V."/>
            <person name="Qian P.-Y."/>
            <person name="Archer J."/>
        </authorList>
    </citation>
    <scope>NUCLEOTIDE SEQUENCE</scope>
    <source>
        <strain evidence="4">KAUST100406-0324</strain>
    </source>
</reference>
<gene>
    <name evidence="4" type="ORF">PMES_01306</name>
</gene>
<organism evidence="4 5">
    <name type="scientific">Profundibacterium mesophilum KAUST100406-0324</name>
    <dbReference type="NCBI Taxonomy" id="1037889"/>
    <lineage>
        <taxon>Bacteria</taxon>
        <taxon>Pseudomonadati</taxon>
        <taxon>Pseudomonadota</taxon>
        <taxon>Alphaproteobacteria</taxon>
        <taxon>Rhodobacterales</taxon>
        <taxon>Roseobacteraceae</taxon>
        <taxon>Profundibacterium</taxon>
    </lineage>
</organism>
<keyword evidence="5" id="KW-1185">Reference proteome</keyword>
<dbReference type="AlphaFoldDB" id="A0A921TFM1"/>
<dbReference type="RefSeq" id="WP_159964697.1">
    <property type="nucleotide sequence ID" value="NZ_APKE01000014.1"/>
</dbReference>